<reference evidence="1 2" key="1">
    <citation type="submission" date="2020-08" db="EMBL/GenBank/DDBJ databases">
        <title>A novel species.</title>
        <authorList>
            <person name="Gao J."/>
        </authorList>
    </citation>
    <scope>NUCLEOTIDE SEQUENCE [LARGE SCALE GENOMIC DNA]</scope>
    <source>
        <strain evidence="1 2">CRPJ-33</strain>
    </source>
</reference>
<accession>A0A7H0HWR2</accession>
<gene>
    <name evidence="1" type="ORF">IAG43_20055</name>
</gene>
<protein>
    <submittedName>
        <fullName evidence="1">Uncharacterized protein</fullName>
    </submittedName>
</protein>
<dbReference type="Proteomes" id="UP000516230">
    <property type="component" value="Chromosome"/>
</dbReference>
<sequence length="217" mass="23918">MELNLVGRTPEGLSRRARSLLGGHGVRVDVTPVGQHRARWLERGIPAEQIDRTAAYQERWGGLLLPPSPRYEGGPKYFDPDVPEEDADGWWFGAGVQRASVDFSFLIGPDDSFGVHARRWAPLHASVDGWVESVALAYHARMWSSRITKVTGDGVDALPLADCDPVPEVEGLADTWWRGEDLLVALYTGEALCRDTPGDRTAYVHSGLDTWGLDVDV</sequence>
<keyword evidence="2" id="KW-1185">Reference proteome</keyword>
<evidence type="ECO:0000313" key="1">
    <source>
        <dbReference type="EMBL" id="QNP64978.1"/>
    </source>
</evidence>
<name>A0A7H0HWR2_9ACTN</name>
<proteinExistence type="predicted"/>
<organism evidence="1 2">
    <name type="scientific">Streptomyces genisteinicus</name>
    <dbReference type="NCBI Taxonomy" id="2768068"/>
    <lineage>
        <taxon>Bacteria</taxon>
        <taxon>Bacillati</taxon>
        <taxon>Actinomycetota</taxon>
        <taxon>Actinomycetes</taxon>
        <taxon>Kitasatosporales</taxon>
        <taxon>Streptomycetaceae</taxon>
        <taxon>Streptomyces</taxon>
    </lineage>
</organism>
<evidence type="ECO:0000313" key="2">
    <source>
        <dbReference type="Proteomes" id="UP000516230"/>
    </source>
</evidence>
<dbReference type="KEGG" id="sgj:IAG43_20055"/>
<dbReference type="RefSeq" id="WP_187742075.1">
    <property type="nucleotide sequence ID" value="NZ_CP060825.1"/>
</dbReference>
<dbReference type="EMBL" id="CP060825">
    <property type="protein sequence ID" value="QNP64978.1"/>
    <property type="molecule type" value="Genomic_DNA"/>
</dbReference>
<dbReference type="AlphaFoldDB" id="A0A7H0HWR2"/>